<feature type="domain" description="DUF222" evidence="1">
    <location>
        <begin position="42"/>
        <end position="173"/>
    </location>
</feature>
<keyword evidence="3" id="KW-1185">Reference proteome</keyword>
<sequence length="174" mass="18683">MKWRELVHADVPAAVSAVREAADDLLDLPLVPYADDEIVDLMREVEEVRRQLDVVARQLAAEAQSRCLPQRAGSGKLSKFLQETLNLGRGEAAARATAVDVLAERTDPVSGVVKAPALVWTAAAQARGLVSAEHARVIGKIMARIPGSVNADDRELAEQQLVGLALHMSPDVLP</sequence>
<organism evidence="2 3">
    <name type="scientific">Nocardia aurantiaca</name>
    <dbReference type="NCBI Taxonomy" id="2675850"/>
    <lineage>
        <taxon>Bacteria</taxon>
        <taxon>Bacillati</taxon>
        <taxon>Actinomycetota</taxon>
        <taxon>Actinomycetes</taxon>
        <taxon>Mycobacteriales</taxon>
        <taxon>Nocardiaceae</taxon>
        <taxon>Nocardia</taxon>
    </lineage>
</organism>
<evidence type="ECO:0000259" key="1">
    <source>
        <dbReference type="Pfam" id="PF02720"/>
    </source>
</evidence>
<reference evidence="2 3" key="1">
    <citation type="submission" date="2019-11" db="EMBL/GenBank/DDBJ databases">
        <title>Nocardia sp. nov. CT2-14 isolated from soil.</title>
        <authorList>
            <person name="Kanchanasin P."/>
            <person name="Tanasupawat S."/>
            <person name="Yuki M."/>
            <person name="Kudo T."/>
        </authorList>
    </citation>
    <scope>NUCLEOTIDE SEQUENCE [LARGE SCALE GENOMIC DNA]</scope>
    <source>
        <strain evidence="2 3">CT2-14</strain>
    </source>
</reference>
<dbReference type="Pfam" id="PF02720">
    <property type="entry name" value="DUF222"/>
    <property type="match status" value="1"/>
</dbReference>
<dbReference type="EMBL" id="WMBB01000025">
    <property type="protein sequence ID" value="MTE17436.1"/>
    <property type="molecule type" value="Genomic_DNA"/>
</dbReference>
<proteinExistence type="predicted"/>
<evidence type="ECO:0000313" key="3">
    <source>
        <dbReference type="Proteomes" id="UP000432464"/>
    </source>
</evidence>
<gene>
    <name evidence="2" type="ORF">GLP40_32460</name>
</gene>
<dbReference type="AlphaFoldDB" id="A0A6I3LBC2"/>
<accession>A0A6I3LBC2</accession>
<feature type="non-terminal residue" evidence="2">
    <location>
        <position position="174"/>
    </location>
</feature>
<dbReference type="Proteomes" id="UP000432464">
    <property type="component" value="Unassembled WGS sequence"/>
</dbReference>
<evidence type="ECO:0000313" key="2">
    <source>
        <dbReference type="EMBL" id="MTE17436.1"/>
    </source>
</evidence>
<comment type="caution">
    <text evidence="2">The sequence shown here is derived from an EMBL/GenBank/DDBJ whole genome shotgun (WGS) entry which is preliminary data.</text>
</comment>
<dbReference type="InterPro" id="IPR003870">
    <property type="entry name" value="DUF222"/>
</dbReference>
<protein>
    <submittedName>
        <fullName evidence="2">DUF222 domain-containing protein</fullName>
    </submittedName>
</protein>
<dbReference type="RefSeq" id="WP_154791853.1">
    <property type="nucleotide sequence ID" value="NZ_WMBB01000025.1"/>
</dbReference>
<name>A0A6I3LBC2_9NOCA</name>